<evidence type="ECO:0000256" key="1">
    <source>
        <dbReference type="ARBA" id="ARBA00022801"/>
    </source>
</evidence>
<evidence type="ECO:0000259" key="3">
    <source>
        <dbReference type="Pfam" id="PF01764"/>
    </source>
</evidence>
<protein>
    <submittedName>
        <fullName evidence="4">OLC1v1038382C1</fullName>
    </submittedName>
</protein>
<feature type="domain" description="Fungal lipase-type" evidence="3">
    <location>
        <begin position="418"/>
        <end position="570"/>
    </location>
</feature>
<reference evidence="4" key="1">
    <citation type="submission" date="2023-03" db="EMBL/GenBank/DDBJ databases">
        <authorList>
            <person name="Julca I."/>
        </authorList>
    </citation>
    <scope>NUCLEOTIDE SEQUENCE</scope>
</reference>
<organism evidence="4 5">
    <name type="scientific">Oldenlandia corymbosa var. corymbosa</name>
    <dbReference type="NCBI Taxonomy" id="529605"/>
    <lineage>
        <taxon>Eukaryota</taxon>
        <taxon>Viridiplantae</taxon>
        <taxon>Streptophyta</taxon>
        <taxon>Embryophyta</taxon>
        <taxon>Tracheophyta</taxon>
        <taxon>Spermatophyta</taxon>
        <taxon>Magnoliopsida</taxon>
        <taxon>eudicotyledons</taxon>
        <taxon>Gunneridae</taxon>
        <taxon>Pentapetalae</taxon>
        <taxon>asterids</taxon>
        <taxon>lamiids</taxon>
        <taxon>Gentianales</taxon>
        <taxon>Rubiaceae</taxon>
        <taxon>Rubioideae</taxon>
        <taxon>Spermacoceae</taxon>
        <taxon>Hedyotis-Oldenlandia complex</taxon>
        <taxon>Oldenlandia</taxon>
    </lineage>
</organism>
<dbReference type="SUPFAM" id="SSF53474">
    <property type="entry name" value="alpha/beta-Hydrolases"/>
    <property type="match status" value="1"/>
</dbReference>
<dbReference type="Pfam" id="PF01764">
    <property type="entry name" value="Lipase_3"/>
    <property type="match status" value="1"/>
</dbReference>
<proteinExistence type="predicted"/>
<gene>
    <name evidence="4" type="ORF">OLC1_LOCUS10788</name>
</gene>
<dbReference type="InterPro" id="IPR043367">
    <property type="entry name" value="PLIP1/2/3"/>
</dbReference>
<evidence type="ECO:0000313" key="4">
    <source>
        <dbReference type="EMBL" id="CAI9101123.1"/>
    </source>
</evidence>
<keyword evidence="1" id="KW-0378">Hydrolase</keyword>
<dbReference type="Proteomes" id="UP001161247">
    <property type="component" value="Chromosome 4"/>
</dbReference>
<dbReference type="EMBL" id="OX459121">
    <property type="protein sequence ID" value="CAI9101123.1"/>
    <property type="molecule type" value="Genomic_DNA"/>
</dbReference>
<feature type="compositionally biased region" description="Polar residues" evidence="2">
    <location>
        <begin position="274"/>
        <end position="286"/>
    </location>
</feature>
<feature type="compositionally biased region" description="Low complexity" evidence="2">
    <location>
        <begin position="7"/>
        <end position="27"/>
    </location>
</feature>
<dbReference type="AlphaFoldDB" id="A0AAV1D0R5"/>
<dbReference type="PANTHER" id="PTHR46483">
    <property type="entry name" value="PHOSPHOLIPASE A1 PLIP2, CHLOROPLASTIC"/>
    <property type="match status" value="1"/>
</dbReference>
<keyword evidence="5" id="KW-1185">Reference proteome</keyword>
<accession>A0AAV1D0R5</accession>
<feature type="region of interest" description="Disordered" evidence="2">
    <location>
        <begin position="1"/>
        <end position="27"/>
    </location>
</feature>
<evidence type="ECO:0000256" key="2">
    <source>
        <dbReference type="SAM" id="MobiDB-lite"/>
    </source>
</evidence>
<dbReference type="PANTHER" id="PTHR46483:SF1">
    <property type="entry name" value="PHOSPHOLIPASE A1 PLIP1, CHLOROPLASTIC"/>
    <property type="match status" value="1"/>
</dbReference>
<name>A0AAV1D0R5_OLDCO</name>
<dbReference type="CDD" id="cd00519">
    <property type="entry name" value="Lipase_3"/>
    <property type="match status" value="1"/>
</dbReference>
<dbReference type="Gene3D" id="3.40.50.1820">
    <property type="entry name" value="alpha/beta hydrolase"/>
    <property type="match status" value="1"/>
</dbReference>
<dbReference type="InterPro" id="IPR029058">
    <property type="entry name" value="AB_hydrolase_fold"/>
</dbReference>
<dbReference type="GO" id="GO:0006629">
    <property type="term" value="P:lipid metabolic process"/>
    <property type="evidence" value="ECO:0007669"/>
    <property type="project" value="InterPro"/>
</dbReference>
<dbReference type="GO" id="GO:0008970">
    <property type="term" value="F:phospholipase A1 activity"/>
    <property type="evidence" value="ECO:0007669"/>
    <property type="project" value="InterPro"/>
</dbReference>
<evidence type="ECO:0000313" key="5">
    <source>
        <dbReference type="Proteomes" id="UP001161247"/>
    </source>
</evidence>
<dbReference type="InterPro" id="IPR002921">
    <property type="entry name" value="Fungal_lipase-type"/>
</dbReference>
<feature type="region of interest" description="Disordered" evidence="2">
    <location>
        <begin position="274"/>
        <end position="298"/>
    </location>
</feature>
<sequence length="726" mass="80989">MATSSMSLSGTTASIAATSSSRSGFSSKKYPGKDALLLHGGCNAWDGASKRSFPMGSICYAAKKGIGAAEVEASLGERRRSKPKSSQKNVVSVGIFKFPSSLVPQSLRSLLINPDVEVEEHKEEEDIDADIEDAVYKANWVERILELQAQWKEQKQLQKNNEGSFGDDGNGVEEEEDGCCEVDYEDEEIGGFDFEGNNEEMDGERFPRLLSRVSWSDTWLFAKLAFLSNMAYAIPELKTKDLRRYYGLELVTSSLDRKAEAAAIKNKLDQDSTSLPTETAVKSTAEQEMDQSEQKKHNLPRLSAAYEIAASASSYVQCKAKGLLAFASEPIDDDDDDASSEAIIEGQGQRRVEAKEEGTPPLKYNSRMAARVAASTMTTVVAANEMRKQEAARDLQSLKSSPCEWFICDDPTVYTRCFIIQGSDSLASWQTNLFFEPTKFEVHIIGKNHRTRTGKKETDVLVHRGIYEAAKGIYEQFIPEIYLHLERYGNRAKFQFAGHSLGGSLSLLIHLMLIARGFLKPSTLLPVVTFGSPFVFCGGQRVLQELGLNEDHVHCVMMHRDIVPRAFSCNYPNRVAQLLKRLNGTFQLHPCLNKNHMLYTPMGKIFILQPDEKLSPGHPFLPPGSGIYSLENTHCRPTIASAIRAFLNNPHPLDTLSDLTAYGSEGTILRDHDSNNYLKAMNEVVREHKKHVFNKAREENLPWPLLTSQSPHAWSHDRTLKEIMSS</sequence>